<dbReference type="InterPro" id="IPR036955">
    <property type="entry name" value="AP2/ERF_dom_sf"/>
</dbReference>
<evidence type="ECO:0000256" key="4">
    <source>
        <dbReference type="ARBA" id="ARBA00023163"/>
    </source>
</evidence>
<accession>A0AA38G156</accession>
<dbReference type="OMA" id="TNFPVLT"/>
<evidence type="ECO:0000256" key="5">
    <source>
        <dbReference type="ARBA" id="ARBA00023242"/>
    </source>
</evidence>
<dbReference type="PANTHER" id="PTHR31194:SF192">
    <property type="entry name" value="OS02G0797100 PROTEIN"/>
    <property type="match status" value="1"/>
</dbReference>
<protein>
    <recommendedName>
        <fullName evidence="6">AP2/ERF domain-containing protein</fullName>
    </recommendedName>
</protein>
<comment type="caution">
    <text evidence="7">The sequence shown here is derived from an EMBL/GenBank/DDBJ whole genome shotgun (WGS) entry which is preliminary data.</text>
</comment>
<keyword evidence="3" id="KW-0238">DNA-binding</keyword>
<feature type="non-terminal residue" evidence="7">
    <location>
        <position position="1"/>
    </location>
</feature>
<dbReference type="Proteomes" id="UP000824469">
    <property type="component" value="Unassembled WGS sequence"/>
</dbReference>
<gene>
    <name evidence="7" type="ORF">KI387_022826</name>
</gene>
<dbReference type="InterPro" id="IPR016177">
    <property type="entry name" value="DNA-bd_dom_sf"/>
</dbReference>
<dbReference type="PANTHER" id="PTHR31194">
    <property type="entry name" value="SHN SHINE , DNA BINDING / TRANSCRIPTION FACTOR"/>
    <property type="match status" value="1"/>
</dbReference>
<name>A0AA38G156_TAXCH</name>
<keyword evidence="4" id="KW-0804">Transcription</keyword>
<dbReference type="SMART" id="SM00380">
    <property type="entry name" value="AP2"/>
    <property type="match status" value="1"/>
</dbReference>
<dbReference type="InterPro" id="IPR050913">
    <property type="entry name" value="AP2/ERF_ERF"/>
</dbReference>
<keyword evidence="8" id="KW-1185">Reference proteome</keyword>
<organism evidence="7 8">
    <name type="scientific">Taxus chinensis</name>
    <name type="common">Chinese yew</name>
    <name type="synonym">Taxus wallichiana var. chinensis</name>
    <dbReference type="NCBI Taxonomy" id="29808"/>
    <lineage>
        <taxon>Eukaryota</taxon>
        <taxon>Viridiplantae</taxon>
        <taxon>Streptophyta</taxon>
        <taxon>Embryophyta</taxon>
        <taxon>Tracheophyta</taxon>
        <taxon>Spermatophyta</taxon>
        <taxon>Pinopsida</taxon>
        <taxon>Pinidae</taxon>
        <taxon>Conifers II</taxon>
        <taxon>Cupressales</taxon>
        <taxon>Taxaceae</taxon>
        <taxon>Taxus</taxon>
    </lineage>
</organism>
<dbReference type="CDD" id="cd00018">
    <property type="entry name" value="AP2"/>
    <property type="match status" value="1"/>
</dbReference>
<dbReference type="GO" id="GO:0003677">
    <property type="term" value="F:DNA binding"/>
    <property type="evidence" value="ECO:0007669"/>
    <property type="project" value="UniProtKB-KW"/>
</dbReference>
<evidence type="ECO:0000313" key="8">
    <source>
        <dbReference type="Proteomes" id="UP000824469"/>
    </source>
</evidence>
<dbReference type="PROSITE" id="PS51032">
    <property type="entry name" value="AP2_ERF"/>
    <property type="match status" value="1"/>
</dbReference>
<dbReference type="GO" id="GO:0005634">
    <property type="term" value="C:nucleus"/>
    <property type="evidence" value="ECO:0007669"/>
    <property type="project" value="UniProtKB-SubCell"/>
</dbReference>
<reference evidence="7 8" key="1">
    <citation type="journal article" date="2021" name="Nat. Plants">
        <title>The Taxus genome provides insights into paclitaxel biosynthesis.</title>
        <authorList>
            <person name="Xiong X."/>
            <person name="Gou J."/>
            <person name="Liao Q."/>
            <person name="Li Y."/>
            <person name="Zhou Q."/>
            <person name="Bi G."/>
            <person name="Li C."/>
            <person name="Du R."/>
            <person name="Wang X."/>
            <person name="Sun T."/>
            <person name="Guo L."/>
            <person name="Liang H."/>
            <person name="Lu P."/>
            <person name="Wu Y."/>
            <person name="Zhang Z."/>
            <person name="Ro D.K."/>
            <person name="Shang Y."/>
            <person name="Huang S."/>
            <person name="Yan J."/>
        </authorList>
    </citation>
    <scope>NUCLEOTIDE SEQUENCE [LARGE SCALE GENOMIC DNA]</scope>
    <source>
        <strain evidence="7">Ta-2019</strain>
    </source>
</reference>
<dbReference type="Gene3D" id="3.30.730.10">
    <property type="entry name" value="AP2/ERF domain"/>
    <property type="match status" value="1"/>
</dbReference>
<evidence type="ECO:0000259" key="6">
    <source>
        <dbReference type="PROSITE" id="PS51032"/>
    </source>
</evidence>
<evidence type="ECO:0000256" key="1">
    <source>
        <dbReference type="ARBA" id="ARBA00004123"/>
    </source>
</evidence>
<dbReference type="AlphaFoldDB" id="A0AA38G156"/>
<sequence>KTRVWLGTFETKEDAARAYDEAAIIMCGPLAKTNFPYDPLSKPSFLSAALTTKLHGFFLASLMQQGHSHSRSAIPPSLTCLRLDTDKSNLGIWQKKGGKHSESKWVMTVKVGSVPHHINQPPPPKKEILSEEDIALEMIEELLYHPTSLEFSPSFSSAFNQDKNAADVSVKSEFPTGI</sequence>
<dbReference type="InterPro" id="IPR001471">
    <property type="entry name" value="AP2/ERF_dom"/>
</dbReference>
<proteinExistence type="predicted"/>
<dbReference type="SUPFAM" id="SSF54171">
    <property type="entry name" value="DNA-binding domain"/>
    <property type="match status" value="1"/>
</dbReference>
<dbReference type="GO" id="GO:0003700">
    <property type="term" value="F:DNA-binding transcription factor activity"/>
    <property type="evidence" value="ECO:0007669"/>
    <property type="project" value="InterPro"/>
</dbReference>
<keyword evidence="2" id="KW-0805">Transcription regulation</keyword>
<evidence type="ECO:0000313" key="7">
    <source>
        <dbReference type="EMBL" id="KAH9314199.1"/>
    </source>
</evidence>
<dbReference type="EMBL" id="JAHRHJ020000005">
    <property type="protein sequence ID" value="KAH9314199.1"/>
    <property type="molecule type" value="Genomic_DNA"/>
</dbReference>
<keyword evidence="5" id="KW-0539">Nucleus</keyword>
<evidence type="ECO:0000256" key="2">
    <source>
        <dbReference type="ARBA" id="ARBA00023015"/>
    </source>
</evidence>
<comment type="subcellular location">
    <subcellularLocation>
        <location evidence="1">Nucleus</location>
    </subcellularLocation>
</comment>
<evidence type="ECO:0000256" key="3">
    <source>
        <dbReference type="ARBA" id="ARBA00023125"/>
    </source>
</evidence>
<feature type="domain" description="AP2/ERF" evidence="6">
    <location>
        <begin position="1"/>
        <end position="36"/>
    </location>
</feature>